<accession>A0A8J5X3G4</accession>
<sequence length="272" mass="29839">MRRKLPQLMSVIPTNASVLSNTQHPQQLPQALPTGSAGPPTAAAPSAPRPFRHLTPSEQQERRRYGLCYNYDEPSIYGHQCKHVFYLDARDFPDDTDTPVELEAEDEVITDATTNALVVSLYALARIRTANSMVVLVLIKGERFLTQLDTDSTVNFFRGDTMQRLGLEPSGGDQLRVIVANDNWLQCAGIACNVPIVIGGAAFSVTCVGIDLGGFDFILGIDFLRTIGPILWDLEAMTVSFWQGKRSVVPQPHATALSASTQQPMLDVLLEQ</sequence>
<reference evidence="2" key="1">
    <citation type="journal article" date="2021" name="bioRxiv">
        <title>Whole Genome Assembly and Annotation of Northern Wild Rice, Zizania palustris L., Supports a Whole Genome Duplication in the Zizania Genus.</title>
        <authorList>
            <person name="Haas M."/>
            <person name="Kono T."/>
            <person name="Macchietto M."/>
            <person name="Millas R."/>
            <person name="McGilp L."/>
            <person name="Shao M."/>
            <person name="Duquette J."/>
            <person name="Hirsch C.N."/>
            <person name="Kimball J."/>
        </authorList>
    </citation>
    <scope>NUCLEOTIDE SEQUENCE</scope>
    <source>
        <tissue evidence="2">Fresh leaf tissue</tissue>
    </source>
</reference>
<dbReference type="EMBL" id="JAAALK010000079">
    <property type="protein sequence ID" value="KAG8100849.1"/>
    <property type="molecule type" value="Genomic_DNA"/>
</dbReference>
<feature type="region of interest" description="Disordered" evidence="1">
    <location>
        <begin position="17"/>
        <end position="59"/>
    </location>
</feature>
<protein>
    <submittedName>
        <fullName evidence="2">Uncharacterized protein</fullName>
    </submittedName>
</protein>
<feature type="compositionally biased region" description="Polar residues" evidence="1">
    <location>
        <begin position="17"/>
        <end position="29"/>
    </location>
</feature>
<dbReference type="AlphaFoldDB" id="A0A8J5X3G4"/>
<dbReference type="CDD" id="cd00303">
    <property type="entry name" value="retropepsin_like"/>
    <property type="match status" value="1"/>
</dbReference>
<dbReference type="Proteomes" id="UP000729402">
    <property type="component" value="Unassembled WGS sequence"/>
</dbReference>
<comment type="caution">
    <text evidence="2">The sequence shown here is derived from an EMBL/GenBank/DDBJ whole genome shotgun (WGS) entry which is preliminary data.</text>
</comment>
<proteinExistence type="predicted"/>
<evidence type="ECO:0000313" key="3">
    <source>
        <dbReference type="Proteomes" id="UP000729402"/>
    </source>
</evidence>
<gene>
    <name evidence="2" type="ORF">GUJ93_ZPchr0013g36427</name>
</gene>
<evidence type="ECO:0000256" key="1">
    <source>
        <dbReference type="SAM" id="MobiDB-lite"/>
    </source>
</evidence>
<feature type="compositionally biased region" description="Low complexity" evidence="1">
    <location>
        <begin position="33"/>
        <end position="46"/>
    </location>
</feature>
<keyword evidence="3" id="KW-1185">Reference proteome</keyword>
<dbReference type="OrthoDB" id="696591at2759"/>
<name>A0A8J5X3G4_ZIZPA</name>
<organism evidence="2 3">
    <name type="scientific">Zizania palustris</name>
    <name type="common">Northern wild rice</name>
    <dbReference type="NCBI Taxonomy" id="103762"/>
    <lineage>
        <taxon>Eukaryota</taxon>
        <taxon>Viridiplantae</taxon>
        <taxon>Streptophyta</taxon>
        <taxon>Embryophyta</taxon>
        <taxon>Tracheophyta</taxon>
        <taxon>Spermatophyta</taxon>
        <taxon>Magnoliopsida</taxon>
        <taxon>Liliopsida</taxon>
        <taxon>Poales</taxon>
        <taxon>Poaceae</taxon>
        <taxon>BOP clade</taxon>
        <taxon>Oryzoideae</taxon>
        <taxon>Oryzeae</taxon>
        <taxon>Zizaniinae</taxon>
        <taxon>Zizania</taxon>
    </lineage>
</organism>
<evidence type="ECO:0000313" key="2">
    <source>
        <dbReference type="EMBL" id="KAG8100849.1"/>
    </source>
</evidence>
<reference evidence="2" key="2">
    <citation type="submission" date="2021-02" db="EMBL/GenBank/DDBJ databases">
        <authorList>
            <person name="Kimball J.A."/>
            <person name="Haas M.W."/>
            <person name="Macchietto M."/>
            <person name="Kono T."/>
            <person name="Duquette J."/>
            <person name="Shao M."/>
        </authorList>
    </citation>
    <scope>NUCLEOTIDE SEQUENCE</scope>
    <source>
        <tissue evidence="2">Fresh leaf tissue</tissue>
    </source>
</reference>